<dbReference type="InterPro" id="IPR032675">
    <property type="entry name" value="LRR_dom_sf"/>
</dbReference>
<organism evidence="2 3">
    <name type="scientific">Dentipellis fragilis</name>
    <dbReference type="NCBI Taxonomy" id="205917"/>
    <lineage>
        <taxon>Eukaryota</taxon>
        <taxon>Fungi</taxon>
        <taxon>Dikarya</taxon>
        <taxon>Basidiomycota</taxon>
        <taxon>Agaricomycotina</taxon>
        <taxon>Agaricomycetes</taxon>
        <taxon>Russulales</taxon>
        <taxon>Hericiaceae</taxon>
        <taxon>Dentipellis</taxon>
    </lineage>
</organism>
<evidence type="ECO:0000256" key="1">
    <source>
        <dbReference type="SAM" id="MobiDB-lite"/>
    </source>
</evidence>
<dbReference type="Proteomes" id="UP000298327">
    <property type="component" value="Unassembled WGS sequence"/>
</dbReference>
<evidence type="ECO:0000313" key="3">
    <source>
        <dbReference type="Proteomes" id="UP000298327"/>
    </source>
</evidence>
<protein>
    <recommendedName>
        <fullName evidence="4">F-box domain-containing protein</fullName>
    </recommendedName>
</protein>
<evidence type="ECO:0008006" key="4">
    <source>
        <dbReference type="Google" id="ProtNLM"/>
    </source>
</evidence>
<feature type="region of interest" description="Disordered" evidence="1">
    <location>
        <begin position="322"/>
        <end position="354"/>
    </location>
</feature>
<gene>
    <name evidence="2" type="ORF">EVG20_g426</name>
</gene>
<dbReference type="SUPFAM" id="SSF52047">
    <property type="entry name" value="RNI-like"/>
    <property type="match status" value="1"/>
</dbReference>
<reference evidence="2 3" key="1">
    <citation type="submission" date="2019-02" db="EMBL/GenBank/DDBJ databases">
        <title>Genome sequencing of the rare red list fungi Dentipellis fragilis.</title>
        <authorList>
            <person name="Buettner E."/>
            <person name="Kellner H."/>
        </authorList>
    </citation>
    <scope>NUCLEOTIDE SEQUENCE [LARGE SCALE GENOMIC DNA]</scope>
    <source>
        <strain evidence="2 3">DSM 105465</strain>
    </source>
</reference>
<accession>A0A4Y9ZF05</accession>
<dbReference type="OrthoDB" id="2780918at2759"/>
<evidence type="ECO:0000313" key="2">
    <source>
        <dbReference type="EMBL" id="TFY72567.1"/>
    </source>
</evidence>
<dbReference type="AlphaFoldDB" id="A0A4Y9ZF05"/>
<dbReference type="Gene3D" id="3.80.10.10">
    <property type="entry name" value="Ribonuclease Inhibitor"/>
    <property type="match status" value="1"/>
</dbReference>
<feature type="compositionally biased region" description="Acidic residues" evidence="1">
    <location>
        <begin position="323"/>
        <end position="352"/>
    </location>
</feature>
<name>A0A4Y9ZF05_9AGAM</name>
<keyword evidence="3" id="KW-1185">Reference proteome</keyword>
<comment type="caution">
    <text evidence="2">The sequence shown here is derived from an EMBL/GenBank/DDBJ whole genome shotgun (WGS) entry which is preliminary data.</text>
</comment>
<dbReference type="EMBL" id="SEOQ01000011">
    <property type="protein sequence ID" value="TFY72567.1"/>
    <property type="molecule type" value="Genomic_DNA"/>
</dbReference>
<proteinExistence type="predicted"/>
<sequence length="506" mass="57013">MLDTNSLLAFSGTSRAAAAAVGPYLVKNVNIIGRAEKIISFCSFALSRRLAGKIQKLTLYYTSSSSDAEFTSNTAIIVRLLTAVLEGASSLRSLCLGDHAIYMFTIEPRLCDILEGFPSLTSLAIWENDMISFNRVPYLQGLQSLAANIWWPKDPAQYPAMTRFMTASASTLTRLELHLPRPLAHAKMVPLLDANKITFPQLRVLHLISMAPALTAKEVVLVFPNVQSLTVCYHHGIRELFEDLEPDVQVWPHLTTIKALLRFILLFTRRYQQPLRSVVLKHDSLEKSADCEEFLDSIKGCPVQRLTMRLEHFKYIVSPPVVVDEDEGDDGSDEDDEDEGDEDEDEDEESSADDTSFTAVWLFTNIASALPDLRILDLSIGMGLYGETNSMIFFEAVRIARILLAPNLVADDQYNSCPPVMGTDRVDKKDFHPTLELIAQRLFRATSARYLSLDLFFFPACTTFTQYRRRSAVSDGCSSYQITLDEYREAKRTIRREIERHDILEG</sequence>